<protein>
    <submittedName>
        <fullName evidence="1">Uncharacterized protein</fullName>
    </submittedName>
</protein>
<dbReference type="InterPro" id="IPR023346">
    <property type="entry name" value="Lysozyme-like_dom_sf"/>
</dbReference>
<organism evidence="1 2">
    <name type="scientific">Patulibacter brassicae</name>
    <dbReference type="NCBI Taxonomy" id="1705717"/>
    <lineage>
        <taxon>Bacteria</taxon>
        <taxon>Bacillati</taxon>
        <taxon>Actinomycetota</taxon>
        <taxon>Thermoleophilia</taxon>
        <taxon>Solirubrobacterales</taxon>
        <taxon>Patulibacteraceae</taxon>
        <taxon>Patulibacter</taxon>
    </lineage>
</organism>
<keyword evidence="2" id="KW-1185">Reference proteome</keyword>
<dbReference type="Proteomes" id="UP001277761">
    <property type="component" value="Unassembled WGS sequence"/>
</dbReference>
<sequence length="153" mass="16441">MCAGSNPAGGTSTRWRIAAWYWRTRGLNALADAGDFVGVTRRINGGTNGLNDRRRCLGRIDDVDCRPGVAKHEADPRYGLLTKGEREAVDRLLAARRVKYRHGGSWAKVPGWSTKAAAAAARIGVLLARIAVGSHPTGRSAGRTCARCCARAR</sequence>
<gene>
    <name evidence="1" type="ORF">SK069_13380</name>
</gene>
<evidence type="ECO:0000313" key="2">
    <source>
        <dbReference type="Proteomes" id="UP001277761"/>
    </source>
</evidence>
<evidence type="ECO:0000313" key="1">
    <source>
        <dbReference type="EMBL" id="MDX8152592.1"/>
    </source>
</evidence>
<accession>A0ABU4VL71</accession>
<dbReference type="Gene3D" id="1.10.530.10">
    <property type="match status" value="1"/>
</dbReference>
<dbReference type="EMBL" id="JAXAVX010000007">
    <property type="protein sequence ID" value="MDX8152592.1"/>
    <property type="molecule type" value="Genomic_DNA"/>
</dbReference>
<dbReference type="SUPFAM" id="SSF53955">
    <property type="entry name" value="Lysozyme-like"/>
    <property type="match status" value="1"/>
</dbReference>
<proteinExistence type="predicted"/>
<comment type="caution">
    <text evidence="1">The sequence shown here is derived from an EMBL/GenBank/DDBJ whole genome shotgun (WGS) entry which is preliminary data.</text>
</comment>
<name>A0ABU4VL71_9ACTN</name>
<reference evidence="1 2" key="1">
    <citation type="submission" date="2023-11" db="EMBL/GenBank/DDBJ databases">
        <authorList>
            <person name="Xu M."/>
            <person name="Jiang T."/>
        </authorList>
    </citation>
    <scope>NUCLEOTIDE SEQUENCE [LARGE SCALE GENOMIC DNA]</scope>
    <source>
        <strain evidence="1 2">SD</strain>
    </source>
</reference>